<comment type="cofactor">
    <cofactor evidence="1 7">
        <name>(R)-lipoate</name>
        <dbReference type="ChEBI" id="CHEBI:83088"/>
    </cofactor>
</comment>
<dbReference type="InterPro" id="IPR011053">
    <property type="entry name" value="Single_hybrid_motif"/>
</dbReference>
<organism evidence="11 12">
    <name type="scientific">Roseicyclus persicicus</name>
    <dbReference type="NCBI Taxonomy" id="2650661"/>
    <lineage>
        <taxon>Bacteria</taxon>
        <taxon>Pseudomonadati</taxon>
        <taxon>Pseudomonadota</taxon>
        <taxon>Alphaproteobacteria</taxon>
        <taxon>Rhodobacterales</taxon>
        <taxon>Roseobacteraceae</taxon>
        <taxon>Roseicyclus</taxon>
    </lineage>
</organism>
<dbReference type="Pfam" id="PF00198">
    <property type="entry name" value="2-oxoacid_dh"/>
    <property type="match status" value="1"/>
</dbReference>
<dbReference type="InterPro" id="IPR001078">
    <property type="entry name" value="2-oxoacid_DH_actylTfrase"/>
</dbReference>
<dbReference type="AlphaFoldDB" id="A0A7X6H0C9"/>
<dbReference type="Gene3D" id="2.40.50.100">
    <property type="match status" value="1"/>
</dbReference>
<feature type="domain" description="Peripheral subunit-binding (PSBD)" evidence="10">
    <location>
        <begin position="154"/>
        <end position="191"/>
    </location>
</feature>
<keyword evidence="5 7" id="KW-0450">Lipoyl</keyword>
<dbReference type="RefSeq" id="WP_168624090.1">
    <property type="nucleotide sequence ID" value="NZ_JAAZQQ010000005.1"/>
</dbReference>
<protein>
    <recommendedName>
        <fullName evidence="7">Dihydrolipoamide acetyltransferase component of pyruvate dehydrogenase complex</fullName>
        <ecNumber evidence="7">2.3.1.-</ecNumber>
    </recommendedName>
</protein>
<evidence type="ECO:0000259" key="10">
    <source>
        <dbReference type="PROSITE" id="PS51826"/>
    </source>
</evidence>
<dbReference type="InterPro" id="IPR050743">
    <property type="entry name" value="2-oxoacid_DH_E2_comp"/>
</dbReference>
<comment type="similarity">
    <text evidence="2 7">Belongs to the 2-oxoacid dehydrogenase family.</text>
</comment>
<keyword evidence="12" id="KW-1185">Reference proteome</keyword>
<comment type="subunit">
    <text evidence="3">Forms a 24-polypeptide structural core with octahedral symmetry.</text>
</comment>
<dbReference type="EMBL" id="JAAZQQ010000005">
    <property type="protein sequence ID" value="NKX45699.1"/>
    <property type="molecule type" value="Genomic_DNA"/>
</dbReference>
<dbReference type="Pfam" id="PF02817">
    <property type="entry name" value="E3_binding"/>
    <property type="match status" value="1"/>
</dbReference>
<dbReference type="SUPFAM" id="SSF52777">
    <property type="entry name" value="CoA-dependent acyltransferases"/>
    <property type="match status" value="1"/>
</dbReference>
<evidence type="ECO:0000313" key="12">
    <source>
        <dbReference type="Proteomes" id="UP000526408"/>
    </source>
</evidence>
<dbReference type="Gene3D" id="3.30.559.10">
    <property type="entry name" value="Chloramphenicol acetyltransferase-like domain"/>
    <property type="match status" value="1"/>
</dbReference>
<feature type="compositionally biased region" description="Pro residues" evidence="8">
    <location>
        <begin position="97"/>
        <end position="119"/>
    </location>
</feature>
<evidence type="ECO:0000256" key="1">
    <source>
        <dbReference type="ARBA" id="ARBA00001938"/>
    </source>
</evidence>
<dbReference type="InterPro" id="IPR036625">
    <property type="entry name" value="E3-bd_dom_sf"/>
</dbReference>
<proteinExistence type="inferred from homology"/>
<sequence>MGVFRMPSLGADMEAGRLVEWLVKPGDTVSRGDVVAVVETQKGAIEIEIFEAGTVRELTAALGDELPVGAPLAVVVAEGEAAAAPPEPAPEASAAPRPAPEPVVTPVPPPAPPAAPAPTPSDAAPAPTLPAAPAPAPPDAAPAPTPAQPAGGLRASPAARALAEARGVDLSALKGSGPGGAILYADVEHAAAGTPARKPAPMAEMRKAIAAAMARSKRTIPHFYMTQTIDVELVMTALEARNAEAPPEGRILLGALLVRAAVRAARAVPEMNGHYLDDRGFVPAEAVNVGVAIALRGGGLVAPALMDAGAMTLAGIMAGMRDLVTRARAGRLKASEMTEGTITVSALGETGAEAMAGVIFPPQVGLVGLGAPQLRPWVVDGAVVPRRVVTLTLSADHRVSDGRTAARFVAAFAEQVQTPEEP</sequence>
<dbReference type="Gene3D" id="4.10.320.10">
    <property type="entry name" value="E3-binding domain"/>
    <property type="match status" value="1"/>
</dbReference>
<dbReference type="PROSITE" id="PS50968">
    <property type="entry name" value="BIOTINYL_LIPOYL"/>
    <property type="match status" value="1"/>
</dbReference>
<dbReference type="PROSITE" id="PS00189">
    <property type="entry name" value="LIPOYL"/>
    <property type="match status" value="1"/>
</dbReference>
<evidence type="ECO:0000256" key="7">
    <source>
        <dbReference type="RuleBase" id="RU003423"/>
    </source>
</evidence>
<reference evidence="11 12" key="1">
    <citation type="submission" date="2020-04" db="EMBL/GenBank/DDBJ databases">
        <authorList>
            <person name="Yoon J."/>
        </authorList>
    </citation>
    <scope>NUCLEOTIDE SEQUENCE [LARGE SCALE GENOMIC DNA]</scope>
    <source>
        <strain evidence="11 12">KMU-115</strain>
    </source>
</reference>
<dbReference type="PROSITE" id="PS51826">
    <property type="entry name" value="PSBD"/>
    <property type="match status" value="1"/>
</dbReference>
<name>A0A7X6H0C9_9RHOB</name>
<dbReference type="GO" id="GO:0016407">
    <property type="term" value="F:acetyltransferase activity"/>
    <property type="evidence" value="ECO:0007669"/>
    <property type="project" value="TreeGrafter"/>
</dbReference>
<evidence type="ECO:0000256" key="4">
    <source>
        <dbReference type="ARBA" id="ARBA00022679"/>
    </source>
</evidence>
<feature type="compositionally biased region" description="Pro residues" evidence="8">
    <location>
        <begin position="127"/>
        <end position="147"/>
    </location>
</feature>
<dbReference type="PANTHER" id="PTHR43178:SF5">
    <property type="entry name" value="LIPOAMIDE ACYLTRANSFERASE COMPONENT OF BRANCHED-CHAIN ALPHA-KETO ACID DEHYDROGENASE COMPLEX, MITOCHONDRIAL"/>
    <property type="match status" value="1"/>
</dbReference>
<keyword evidence="4 7" id="KW-0808">Transferase</keyword>
<dbReference type="InterPro" id="IPR023213">
    <property type="entry name" value="CAT-like_dom_sf"/>
</dbReference>
<feature type="domain" description="Lipoyl-binding" evidence="9">
    <location>
        <begin position="1"/>
        <end position="76"/>
    </location>
</feature>
<dbReference type="Pfam" id="PF00364">
    <property type="entry name" value="Biotin_lipoyl"/>
    <property type="match status" value="1"/>
</dbReference>
<evidence type="ECO:0000256" key="8">
    <source>
        <dbReference type="SAM" id="MobiDB-lite"/>
    </source>
</evidence>
<dbReference type="CDD" id="cd06849">
    <property type="entry name" value="lipoyl_domain"/>
    <property type="match status" value="1"/>
</dbReference>
<dbReference type="EC" id="2.3.1.-" evidence="7"/>
<evidence type="ECO:0000256" key="6">
    <source>
        <dbReference type="ARBA" id="ARBA00023315"/>
    </source>
</evidence>
<dbReference type="PANTHER" id="PTHR43178">
    <property type="entry name" value="DIHYDROLIPOAMIDE ACETYLTRANSFERASE COMPONENT OF PYRUVATE DEHYDROGENASE COMPLEX"/>
    <property type="match status" value="1"/>
</dbReference>
<accession>A0A7X6H0C9</accession>
<dbReference type="InterPro" id="IPR003016">
    <property type="entry name" value="2-oxoA_DH_lipoyl-BS"/>
</dbReference>
<dbReference type="InterPro" id="IPR000089">
    <property type="entry name" value="Biotin_lipoyl"/>
</dbReference>
<evidence type="ECO:0000256" key="5">
    <source>
        <dbReference type="ARBA" id="ARBA00022823"/>
    </source>
</evidence>
<evidence type="ECO:0000313" key="11">
    <source>
        <dbReference type="EMBL" id="NKX45699.1"/>
    </source>
</evidence>
<dbReference type="GO" id="GO:0005737">
    <property type="term" value="C:cytoplasm"/>
    <property type="evidence" value="ECO:0007669"/>
    <property type="project" value="TreeGrafter"/>
</dbReference>
<dbReference type="GO" id="GO:0031405">
    <property type="term" value="F:lipoic acid binding"/>
    <property type="evidence" value="ECO:0007669"/>
    <property type="project" value="TreeGrafter"/>
</dbReference>
<keyword evidence="6 7" id="KW-0012">Acyltransferase</keyword>
<dbReference type="InterPro" id="IPR004167">
    <property type="entry name" value="PSBD"/>
</dbReference>
<feature type="region of interest" description="Disordered" evidence="8">
    <location>
        <begin position="84"/>
        <end position="156"/>
    </location>
</feature>
<comment type="caution">
    <text evidence="11">The sequence shown here is derived from an EMBL/GenBank/DDBJ whole genome shotgun (WGS) entry which is preliminary data.</text>
</comment>
<evidence type="ECO:0000259" key="9">
    <source>
        <dbReference type="PROSITE" id="PS50968"/>
    </source>
</evidence>
<evidence type="ECO:0000256" key="2">
    <source>
        <dbReference type="ARBA" id="ARBA00007317"/>
    </source>
</evidence>
<evidence type="ECO:0000256" key="3">
    <source>
        <dbReference type="ARBA" id="ARBA00011484"/>
    </source>
</evidence>
<feature type="compositionally biased region" description="Low complexity" evidence="8">
    <location>
        <begin position="84"/>
        <end position="96"/>
    </location>
</feature>
<dbReference type="SUPFAM" id="SSF47005">
    <property type="entry name" value="Peripheral subunit-binding domain of 2-oxo acid dehydrogenase complex"/>
    <property type="match status" value="1"/>
</dbReference>
<dbReference type="Proteomes" id="UP000526408">
    <property type="component" value="Unassembled WGS sequence"/>
</dbReference>
<dbReference type="SUPFAM" id="SSF51230">
    <property type="entry name" value="Single hybrid motif"/>
    <property type="match status" value="1"/>
</dbReference>
<gene>
    <name evidence="11" type="ORF">HCU73_13975</name>
</gene>